<evidence type="ECO:0008006" key="3">
    <source>
        <dbReference type="Google" id="ProtNLM"/>
    </source>
</evidence>
<comment type="caution">
    <text evidence="1">The sequence shown here is derived from an EMBL/GenBank/DDBJ whole genome shotgun (WGS) entry which is preliminary data.</text>
</comment>
<accession>A0A2S9PWP7</accession>
<dbReference type="Proteomes" id="UP000239322">
    <property type="component" value="Unassembled WGS sequence"/>
</dbReference>
<proteinExistence type="predicted"/>
<organism evidence="1 2">
    <name type="scientific">Streptomyces solincola</name>
    <dbReference type="NCBI Taxonomy" id="2100817"/>
    <lineage>
        <taxon>Bacteria</taxon>
        <taxon>Bacillati</taxon>
        <taxon>Actinomycetota</taxon>
        <taxon>Actinomycetes</taxon>
        <taxon>Kitasatosporales</taxon>
        <taxon>Streptomycetaceae</taxon>
        <taxon>Streptomyces</taxon>
    </lineage>
</organism>
<evidence type="ECO:0000313" key="1">
    <source>
        <dbReference type="EMBL" id="PRH78854.1"/>
    </source>
</evidence>
<keyword evidence="2" id="KW-1185">Reference proteome</keyword>
<dbReference type="OrthoDB" id="3546247at2"/>
<sequence length="313" mass="34122">MPLAEGEWNLSYSSNGVHPAANFTFGTFRTGYYLLEPYEITYGDTDAGDTPMPREDGVRLGQDFRSQATITFEVGVDTVDDAADAHGRHGANLGAVSKMLQAWDAEAVRRRFATPAVLRTTQGGRARLFYGRPRRCAPAGSRLTRQGYTPVVATFTCLDDTAYDDVEQRLRVDLVPPPHYGLVGPLTTPLTMTGESGSRPTSDVTIGGTKPAWPVITIYGPISQPVCEVVGRWKASLNLTLGAGERVVIDPRPWVRTVLRNGSASVAGSLYRGSPRLADMRVPIGRQDFVLRGTDETGTAYMTVAWRDAYAYL</sequence>
<name>A0A2S9PWP7_9ACTN</name>
<protein>
    <recommendedName>
        <fullName evidence="3">Tail protein</fullName>
    </recommendedName>
</protein>
<gene>
    <name evidence="1" type="ORF">C6N75_12675</name>
</gene>
<dbReference type="AlphaFoldDB" id="A0A2S9PWP7"/>
<reference evidence="1 2" key="1">
    <citation type="submission" date="2018-03" db="EMBL/GenBank/DDBJ databases">
        <title>Novel Streptomyces sp. from soil.</title>
        <authorList>
            <person name="Tan G.Y.A."/>
            <person name="Lee Z.Y."/>
        </authorList>
    </citation>
    <scope>NUCLEOTIDE SEQUENCE [LARGE SCALE GENOMIC DNA]</scope>
    <source>
        <strain evidence="1 2">ST5x</strain>
    </source>
</reference>
<dbReference type="RefSeq" id="WP_105868984.1">
    <property type="nucleotide sequence ID" value="NZ_PVLV01000165.1"/>
</dbReference>
<evidence type="ECO:0000313" key="2">
    <source>
        <dbReference type="Proteomes" id="UP000239322"/>
    </source>
</evidence>
<dbReference type="EMBL" id="PVLV01000165">
    <property type="protein sequence ID" value="PRH78854.1"/>
    <property type="molecule type" value="Genomic_DNA"/>
</dbReference>